<protein>
    <submittedName>
        <fullName evidence="2">Uncharacterized protein</fullName>
    </submittedName>
</protein>
<reference evidence="2 3" key="1">
    <citation type="submission" date="2016-03" db="EMBL/GenBank/DDBJ databases">
        <title>Whole genome sequencing of Grifola frondosa 9006-11.</title>
        <authorList>
            <person name="Min B."/>
            <person name="Park H."/>
            <person name="Kim J.-G."/>
            <person name="Cho H."/>
            <person name="Oh Y.-L."/>
            <person name="Kong W.-S."/>
            <person name="Choi I.-G."/>
        </authorList>
    </citation>
    <scope>NUCLEOTIDE SEQUENCE [LARGE SCALE GENOMIC DNA]</scope>
    <source>
        <strain evidence="2 3">9006-11</strain>
    </source>
</reference>
<organism evidence="2 3">
    <name type="scientific">Grifola frondosa</name>
    <name type="common">Maitake</name>
    <name type="synonym">Polyporus frondosus</name>
    <dbReference type="NCBI Taxonomy" id="5627"/>
    <lineage>
        <taxon>Eukaryota</taxon>
        <taxon>Fungi</taxon>
        <taxon>Dikarya</taxon>
        <taxon>Basidiomycota</taxon>
        <taxon>Agaricomycotina</taxon>
        <taxon>Agaricomycetes</taxon>
        <taxon>Polyporales</taxon>
        <taxon>Grifolaceae</taxon>
        <taxon>Grifola</taxon>
    </lineage>
</organism>
<evidence type="ECO:0000313" key="3">
    <source>
        <dbReference type="Proteomes" id="UP000092993"/>
    </source>
</evidence>
<dbReference type="OrthoDB" id="3199698at2759"/>
<dbReference type="STRING" id="5627.A0A1C7LUF4"/>
<feature type="compositionally biased region" description="Basic and acidic residues" evidence="1">
    <location>
        <begin position="11"/>
        <end position="22"/>
    </location>
</feature>
<dbReference type="InterPro" id="IPR041078">
    <property type="entry name" value="Plavaka"/>
</dbReference>
<gene>
    <name evidence="2" type="ORF">A0H81_12284</name>
</gene>
<feature type="compositionally biased region" description="Acidic residues" evidence="1">
    <location>
        <begin position="95"/>
        <end position="104"/>
    </location>
</feature>
<dbReference type="OMA" id="HINILCR"/>
<dbReference type="Proteomes" id="UP000092993">
    <property type="component" value="Unassembled WGS sequence"/>
</dbReference>
<dbReference type="AlphaFoldDB" id="A0A1C7LUF4"/>
<sequence>MRTYHWNDAWRPAEDEPLRMAEDAGDTTDTGEYASSDLAGMILVEEVEEVDDVPSREELSDGYEEDCRMEVDVRGSDEEEANTDFDSSSEGGQAETEDEFEDDAAEHQPDDHEPDDPDPEGIIREFHEDIDGRPCDKDGIYLPPGTPPTLPQPPSKDDWTPYRTRIEFEMAELLYKREQMPAGNINALLNLWAAFVLKYNDHPPFANHKDLYKTIDSTILGDVKWESFKMRYSGNLPDGDIPPWMTQTHDVWFRDPHTVVQHMLANPDFNGEMDYAPVREFYDGQRRLKNFMSGDWVWDQANIIAADPQTNGSAFVPIILGSDKTTVSVATGQNEYYPLYLSIGNVHNSVRRAHRNAVALIGFLAIPKTDREYANDVMFRKFRRQLFHSSLAHILRSLKPGMTTPEVTRCADGHFRRVIYGLGPYIADYPEQALLACIVQGWCPRCTANKDDLDGADGGRRSRDHTEELVAAHELGDLWDDYGLVGDIVPFTNDFPRADIHQLIAPDILHQLIKGTFKDHLVDWVEQYLVQTHGKTRAQGILADIDRRIAVVPPFSNLRKFHQGRGFKQWTGDDSKALMKVYLAAIVGYVPREMVQAIRAFLEFCYIVRRGVHTPETLAALQDALQCFHRHRAIFQTSGVRPEGFSLPRQHSLVHYYSLIWAFGAPNGLCSSITESKHIKAVKEPWRRSSRHEAEGQMLLTNQRLDKLAASRVDFTERGMLKGTCLLDAFLALNPDADPSLYGLHDSDPPDATETVSTKRRKDDDGAVEGRRYCHMWCWRPQFHSRHAHALGAEINQPRLPELIRRFLYDMKHPESEVPGLEVSIDECPEFLGQLSVFYSAAATYYAPSDPSGTGGMHREHIRATPLWWKSAPRFDCVFVERYPEIEGFLGLGVARVLLFFSFKHEASTYPCALVRWFKRIADEPDEDTGMYIVKPETRRRLPVVSVIHVDSIIRAAHLIGVYGNTRIPVGMRDFHSLDAFRAFYVNKFVDHHAFETIF</sequence>
<feature type="region of interest" description="Disordered" evidence="1">
    <location>
        <begin position="741"/>
        <end position="764"/>
    </location>
</feature>
<keyword evidence="3" id="KW-1185">Reference proteome</keyword>
<feature type="compositionally biased region" description="Basic and acidic residues" evidence="1">
    <location>
        <begin position="121"/>
        <end position="139"/>
    </location>
</feature>
<name>A0A1C7LUF4_GRIFR</name>
<comment type="caution">
    <text evidence="2">The sequence shown here is derived from an EMBL/GenBank/DDBJ whole genome shotgun (WGS) entry which is preliminary data.</text>
</comment>
<dbReference type="Pfam" id="PF18759">
    <property type="entry name" value="Plavaka"/>
    <property type="match status" value="1"/>
</dbReference>
<dbReference type="EMBL" id="LUGG01000023">
    <property type="protein sequence ID" value="OBZ67677.1"/>
    <property type="molecule type" value="Genomic_DNA"/>
</dbReference>
<accession>A0A1C7LUF4</accession>
<proteinExistence type="predicted"/>
<evidence type="ECO:0000256" key="1">
    <source>
        <dbReference type="SAM" id="MobiDB-lite"/>
    </source>
</evidence>
<feature type="region of interest" description="Disordered" evidence="1">
    <location>
        <begin position="1"/>
        <end position="158"/>
    </location>
</feature>
<evidence type="ECO:0000313" key="2">
    <source>
        <dbReference type="EMBL" id="OBZ67677.1"/>
    </source>
</evidence>
<feature type="compositionally biased region" description="Pro residues" evidence="1">
    <location>
        <begin position="144"/>
        <end position="154"/>
    </location>
</feature>
<feature type="compositionally biased region" description="Basic and acidic residues" evidence="1">
    <location>
        <begin position="53"/>
        <end position="76"/>
    </location>
</feature>